<evidence type="ECO:0000256" key="1">
    <source>
        <dbReference type="ARBA" id="ARBA00004141"/>
    </source>
</evidence>
<feature type="transmembrane region" description="Helical" evidence="6">
    <location>
        <begin position="109"/>
        <end position="137"/>
    </location>
</feature>
<keyword evidence="5 6" id="KW-0472">Membrane</keyword>
<gene>
    <name evidence="7" type="ORF">BJ085DRAFT_7005</name>
</gene>
<feature type="non-terminal residue" evidence="7">
    <location>
        <position position="1"/>
    </location>
</feature>
<evidence type="ECO:0000313" key="7">
    <source>
        <dbReference type="EMBL" id="RKP40181.1"/>
    </source>
</evidence>
<comment type="subcellular location">
    <subcellularLocation>
        <location evidence="1">Membrane</location>
        <topology evidence="1">Multi-pass membrane protein</topology>
    </subcellularLocation>
</comment>
<accession>A0A4Q0A3L6</accession>
<dbReference type="EMBL" id="ML002221">
    <property type="protein sequence ID" value="RKP40181.1"/>
    <property type="molecule type" value="Genomic_DNA"/>
</dbReference>
<protein>
    <submittedName>
        <fullName evidence="7">Uncharacterized protein</fullName>
    </submittedName>
</protein>
<dbReference type="STRING" id="215637.A0A4Q0A3L6"/>
<evidence type="ECO:0000256" key="2">
    <source>
        <dbReference type="ARBA" id="ARBA00006824"/>
    </source>
</evidence>
<dbReference type="Proteomes" id="UP000268162">
    <property type="component" value="Unassembled WGS sequence"/>
</dbReference>
<comment type="similarity">
    <text evidence="2 6">Belongs to the peroxisomal membrane protein PXMP2/4 family.</text>
</comment>
<evidence type="ECO:0000256" key="3">
    <source>
        <dbReference type="ARBA" id="ARBA00022692"/>
    </source>
</evidence>
<keyword evidence="8" id="KW-1185">Reference proteome</keyword>
<dbReference type="GO" id="GO:0005739">
    <property type="term" value="C:mitochondrion"/>
    <property type="evidence" value="ECO:0007669"/>
    <property type="project" value="TreeGrafter"/>
</dbReference>
<keyword evidence="3 6" id="KW-0812">Transmembrane</keyword>
<evidence type="ECO:0000256" key="5">
    <source>
        <dbReference type="ARBA" id="ARBA00023136"/>
    </source>
</evidence>
<feature type="non-terminal residue" evidence="7">
    <location>
        <position position="146"/>
    </location>
</feature>
<dbReference type="Pfam" id="PF04117">
    <property type="entry name" value="Mpv17_PMP22"/>
    <property type="match status" value="1"/>
</dbReference>
<evidence type="ECO:0000313" key="8">
    <source>
        <dbReference type="Proteomes" id="UP000268162"/>
    </source>
</evidence>
<organism evidence="7 8">
    <name type="scientific">Dimargaris cristalligena</name>
    <dbReference type="NCBI Taxonomy" id="215637"/>
    <lineage>
        <taxon>Eukaryota</taxon>
        <taxon>Fungi</taxon>
        <taxon>Fungi incertae sedis</taxon>
        <taxon>Zoopagomycota</taxon>
        <taxon>Kickxellomycotina</taxon>
        <taxon>Dimargaritomycetes</taxon>
        <taxon>Dimargaritales</taxon>
        <taxon>Dimargaritaceae</taxon>
        <taxon>Dimargaris</taxon>
    </lineage>
</organism>
<evidence type="ECO:0000256" key="6">
    <source>
        <dbReference type="RuleBase" id="RU363053"/>
    </source>
</evidence>
<keyword evidence="4 6" id="KW-1133">Transmembrane helix</keyword>
<sequence length="146" mass="16371">DYRRLANFAAFGFCVAPILNQWYTLLNTRFPVVTPVAKATTGTAAASVFNGPMVKAVLKRVVTDQCCWAPVGIGFFFVFISIAEGGGFEGIKEKFQQNYLPALTANYKVWPLVQFVNFFYVPLALQVPFVSFVSLFWNSYLSWLNS</sequence>
<feature type="transmembrane region" description="Helical" evidence="6">
    <location>
        <begin position="68"/>
        <end position="88"/>
    </location>
</feature>
<dbReference type="AlphaFoldDB" id="A0A4Q0A3L6"/>
<reference evidence="8" key="1">
    <citation type="journal article" date="2018" name="Nat. Microbiol.">
        <title>Leveraging single-cell genomics to expand the fungal tree of life.</title>
        <authorList>
            <person name="Ahrendt S.R."/>
            <person name="Quandt C.A."/>
            <person name="Ciobanu D."/>
            <person name="Clum A."/>
            <person name="Salamov A."/>
            <person name="Andreopoulos B."/>
            <person name="Cheng J.F."/>
            <person name="Woyke T."/>
            <person name="Pelin A."/>
            <person name="Henrissat B."/>
            <person name="Reynolds N.K."/>
            <person name="Benny G.L."/>
            <person name="Smith M.E."/>
            <person name="James T.Y."/>
            <person name="Grigoriev I.V."/>
        </authorList>
    </citation>
    <scope>NUCLEOTIDE SEQUENCE [LARGE SCALE GENOMIC DNA]</scope>
    <source>
        <strain evidence="8">RSA 468</strain>
    </source>
</reference>
<feature type="transmembrane region" description="Helical" evidence="6">
    <location>
        <begin position="5"/>
        <end position="23"/>
    </location>
</feature>
<dbReference type="GO" id="GO:0016020">
    <property type="term" value="C:membrane"/>
    <property type="evidence" value="ECO:0007669"/>
    <property type="project" value="UniProtKB-SubCell"/>
</dbReference>
<dbReference type="InterPro" id="IPR007248">
    <property type="entry name" value="Mpv17_PMP22"/>
</dbReference>
<evidence type="ECO:0000256" key="4">
    <source>
        <dbReference type="ARBA" id="ARBA00022989"/>
    </source>
</evidence>
<proteinExistence type="inferred from homology"/>
<dbReference type="PANTHER" id="PTHR11266:SF50">
    <property type="entry name" value="VACUOLAR MEMBRANE PROTEIN YOR292C"/>
    <property type="match status" value="1"/>
</dbReference>
<name>A0A4Q0A3L6_9FUNG</name>
<dbReference type="PANTHER" id="PTHR11266">
    <property type="entry name" value="PEROXISOMAL MEMBRANE PROTEIN 2, PXMP2 MPV17"/>
    <property type="match status" value="1"/>
</dbReference>